<name>A0ACD3YPX7_FUSSC</name>
<dbReference type="EMBL" id="CP090031">
    <property type="protein sequence ID" value="UPK90940.1"/>
    <property type="molecule type" value="Genomic_DNA"/>
</dbReference>
<sequence length="623" mass="64525">MWTLIGLLAIGAQHVHAIAITPSNSTTSIITTQSESATITSAPFVDEKGITVNTCSYINTTNGETLWNSPYCSMYAGTVDLIYWPTTGNHSYPSTFVDTETDYTFSSPSVYMIVNTLYGWNECGPLGPSTSRAIFGFDLDQVSTLVPYSNSEDATTRRSTRQLYLSDLGIECDGNYNRTHLATQTAPIKDDDTRCNPFLAVPIDAKRWGYPYWKHCGIKNNKFGLFDPPYAVKPLDNLIPVTATTAGPNKPKTTAASTKATAAPEPGPTKAEPSNPEPTKDASEKEEEEPAPGKTEAEGQKETAGGDGDEQGGKTTKGAGSEAENTKVASPSTPSKDFEVDAGQNDPRPGHQEENTKAASPSTPSEGSDAKAGQDDAQPSPQGETTRPSSGSNPSENSDAAADEDNPSSEAENAKPASASTPSEGSSADAGQDGSRPGSEEEDTKAGSGSAPSKDPDVDAGQDDSEAADSSPAVPGSDKGSSSNGGQKDSVPKDGYSEIYPTEYSGRVVSTMTGEQIVRLGTAGLEIVDVEAGKTSTYAVPAAGVTDDKTTYAPATVVVYSGTTLTLGGPEVTVTGAVVVAPPGSEGSGVAKPTLAVVGSSSANRITGSFFGLGVSLLLVLWT</sequence>
<proteinExistence type="predicted"/>
<reference evidence="1" key="1">
    <citation type="submission" date="2021-11" db="EMBL/GenBank/DDBJ databases">
        <title>Fusarium solani-melongenae Genome sequencing and assembly.</title>
        <authorList>
            <person name="Xie S."/>
            <person name="Huang L."/>
            <person name="Zhang X."/>
        </authorList>
    </citation>
    <scope>NUCLEOTIDE SEQUENCE</scope>
    <source>
        <strain evidence="1">CRI 24-3</strain>
    </source>
</reference>
<evidence type="ECO:0000313" key="1">
    <source>
        <dbReference type="EMBL" id="UPK90940.1"/>
    </source>
</evidence>
<protein>
    <submittedName>
        <fullName evidence="1">Uncharacterized protein</fullName>
    </submittedName>
</protein>
<organism evidence="1 2">
    <name type="scientific">Fusarium solani subsp. cucurbitae</name>
    <name type="common">Neocosmosporum cucurbitae</name>
    <dbReference type="NCBI Taxonomy" id="2747967"/>
    <lineage>
        <taxon>Eukaryota</taxon>
        <taxon>Fungi</taxon>
        <taxon>Dikarya</taxon>
        <taxon>Ascomycota</taxon>
        <taxon>Pezizomycotina</taxon>
        <taxon>Sordariomycetes</taxon>
        <taxon>Hypocreomycetidae</taxon>
        <taxon>Hypocreales</taxon>
        <taxon>Nectriaceae</taxon>
        <taxon>Fusarium</taxon>
        <taxon>Fusarium solani species complex</taxon>
    </lineage>
</organism>
<keyword evidence="2" id="KW-1185">Reference proteome</keyword>
<accession>A0ACD3YPX7</accession>
<dbReference type="Proteomes" id="UP000830768">
    <property type="component" value="Chromosome 2"/>
</dbReference>
<gene>
    <name evidence="1" type="ORF">LCI18_001875</name>
</gene>
<evidence type="ECO:0000313" key="2">
    <source>
        <dbReference type="Proteomes" id="UP000830768"/>
    </source>
</evidence>